<evidence type="ECO:0000313" key="4">
    <source>
        <dbReference type="Proteomes" id="UP000002254"/>
    </source>
</evidence>
<dbReference type="Ensembl" id="ENSCAFT00000045556.2">
    <property type="protein sequence ID" value="ENSCAFP00000036203.2"/>
    <property type="gene ID" value="ENSCAFG00000031642.2"/>
</dbReference>
<feature type="compositionally biased region" description="Low complexity" evidence="1">
    <location>
        <begin position="253"/>
        <end position="264"/>
    </location>
</feature>
<feature type="compositionally biased region" description="Low complexity" evidence="1">
    <location>
        <begin position="272"/>
        <end position="291"/>
    </location>
</feature>
<evidence type="ECO:0000313" key="3">
    <source>
        <dbReference type="Ensembl" id="ENSCAFP00030016365.1"/>
    </source>
</evidence>
<feature type="compositionally biased region" description="Low complexity" evidence="1">
    <location>
        <begin position="132"/>
        <end position="172"/>
    </location>
</feature>
<feature type="region of interest" description="Disordered" evidence="1">
    <location>
        <begin position="94"/>
        <end position="172"/>
    </location>
</feature>
<dbReference type="Proteomes" id="UP000694429">
    <property type="component" value="Chromosome 15"/>
</dbReference>
<accession>A0A8P0NNJ6</accession>
<evidence type="ECO:0000313" key="5">
    <source>
        <dbReference type="Proteomes" id="UP000694429"/>
    </source>
</evidence>
<evidence type="ECO:0000256" key="1">
    <source>
        <dbReference type="SAM" id="MobiDB-lite"/>
    </source>
</evidence>
<feature type="region of interest" description="Disordered" evidence="1">
    <location>
        <begin position="34"/>
        <end position="60"/>
    </location>
</feature>
<accession>A0A8C0RGU5</accession>
<reference evidence="2 4" key="1">
    <citation type="journal article" date="2005" name="Nature">
        <title>Genome sequence, comparative analysis and haplotype structure of the domestic dog.</title>
        <authorList>
            <consortium name="Broad Sequencing Platform"/>
            <person name="Lindblad-Toh K."/>
            <person name="Wade C.M."/>
            <person name="Mikkelsen T.S."/>
            <person name="Karlsson E.K."/>
            <person name="Jaffe D.B."/>
            <person name="Kamal M."/>
            <person name="Clamp M."/>
            <person name="Chang J.L."/>
            <person name="Kulbokas E.J. III"/>
            <person name="Zody M.C."/>
            <person name="Mauceli E."/>
            <person name="Xie X."/>
            <person name="Breen M."/>
            <person name="Wayne R.K."/>
            <person name="Ostrander E.A."/>
            <person name="Ponting C.P."/>
            <person name="Galibert F."/>
            <person name="Smith D.R."/>
            <person name="DeJong P.J."/>
            <person name="Kirkness E."/>
            <person name="Alvarez P."/>
            <person name="Biagi T."/>
            <person name="Brockman W."/>
            <person name="Butler J."/>
            <person name="Chin C.W."/>
            <person name="Cook A."/>
            <person name="Cuff J."/>
            <person name="Daly M.J."/>
            <person name="DeCaprio D."/>
            <person name="Gnerre S."/>
            <person name="Grabherr M."/>
            <person name="Kellis M."/>
            <person name="Kleber M."/>
            <person name="Bardeleben C."/>
            <person name="Goodstadt L."/>
            <person name="Heger A."/>
            <person name="Hitte C."/>
            <person name="Kim L."/>
            <person name="Koepfli K.P."/>
            <person name="Parker H.G."/>
            <person name="Pollinger J.P."/>
            <person name="Searle S.M."/>
            <person name="Sutter N.B."/>
            <person name="Thomas R."/>
            <person name="Webber C."/>
            <person name="Baldwin J."/>
            <person name="Abebe A."/>
            <person name="Abouelleil A."/>
            <person name="Aftuck L."/>
            <person name="Ait-Zahra M."/>
            <person name="Aldredge T."/>
            <person name="Allen N."/>
            <person name="An P."/>
            <person name="Anderson S."/>
            <person name="Antoine C."/>
            <person name="Arachchi H."/>
            <person name="Aslam A."/>
            <person name="Ayotte L."/>
            <person name="Bachantsang P."/>
            <person name="Barry A."/>
            <person name="Bayul T."/>
            <person name="Benamara M."/>
            <person name="Berlin A."/>
            <person name="Bessette D."/>
            <person name="Blitshteyn B."/>
            <person name="Bloom T."/>
            <person name="Blye J."/>
            <person name="Boguslavskiy L."/>
            <person name="Bonnet C."/>
            <person name="Boukhgalter B."/>
            <person name="Brown A."/>
            <person name="Cahill P."/>
            <person name="Calixte N."/>
            <person name="Camarata J."/>
            <person name="Cheshatsang Y."/>
            <person name="Chu J."/>
            <person name="Citroen M."/>
            <person name="Collymore A."/>
            <person name="Cooke P."/>
            <person name="Dawoe T."/>
            <person name="Daza R."/>
            <person name="Decktor K."/>
            <person name="DeGray S."/>
            <person name="Dhargay N."/>
            <person name="Dooley K."/>
            <person name="Dooley K."/>
            <person name="Dorje P."/>
            <person name="Dorjee K."/>
            <person name="Dorris L."/>
            <person name="Duffey N."/>
            <person name="Dupes A."/>
            <person name="Egbiremolen O."/>
            <person name="Elong R."/>
            <person name="Falk J."/>
            <person name="Farina A."/>
            <person name="Faro S."/>
            <person name="Ferguson D."/>
            <person name="Ferreira P."/>
            <person name="Fisher S."/>
            <person name="FitzGerald M."/>
            <person name="Foley K."/>
            <person name="Foley C."/>
            <person name="Franke A."/>
            <person name="Friedrich D."/>
            <person name="Gage D."/>
            <person name="Garber M."/>
            <person name="Gearin G."/>
            <person name="Giannoukos G."/>
            <person name="Goode T."/>
            <person name="Goyette A."/>
            <person name="Graham J."/>
            <person name="Grandbois E."/>
            <person name="Gyaltsen K."/>
            <person name="Hafez N."/>
            <person name="Hagopian D."/>
            <person name="Hagos B."/>
            <person name="Hall J."/>
            <person name="Healy C."/>
            <person name="Hegarty R."/>
            <person name="Honan T."/>
            <person name="Horn A."/>
            <person name="Houde N."/>
            <person name="Hughes L."/>
            <person name="Hunnicutt L."/>
            <person name="Husby M."/>
            <person name="Jester B."/>
            <person name="Jones C."/>
            <person name="Kamat A."/>
            <person name="Kanga B."/>
            <person name="Kells C."/>
            <person name="Khazanovich D."/>
            <person name="Kieu A.C."/>
            <person name="Kisner P."/>
            <person name="Kumar M."/>
            <person name="Lance K."/>
            <person name="Landers T."/>
            <person name="Lara M."/>
            <person name="Lee W."/>
            <person name="Leger J.P."/>
            <person name="Lennon N."/>
            <person name="Leuper L."/>
            <person name="LeVine S."/>
            <person name="Liu J."/>
            <person name="Liu X."/>
            <person name="Lokyitsang Y."/>
            <person name="Lokyitsang T."/>
            <person name="Lui A."/>
            <person name="Macdonald J."/>
            <person name="Major J."/>
            <person name="Marabella R."/>
            <person name="Maru K."/>
            <person name="Matthews C."/>
            <person name="McDonough S."/>
            <person name="Mehta T."/>
            <person name="Meldrim J."/>
            <person name="Melnikov A."/>
            <person name="Meneus L."/>
            <person name="Mihalev A."/>
            <person name="Mihova T."/>
            <person name="Miller K."/>
            <person name="Mittelman R."/>
            <person name="Mlenga V."/>
            <person name="Mulrain L."/>
            <person name="Munson G."/>
            <person name="Navidi A."/>
            <person name="Naylor J."/>
            <person name="Nguyen T."/>
            <person name="Nguyen N."/>
            <person name="Nguyen C."/>
            <person name="Nguyen T."/>
            <person name="Nicol R."/>
            <person name="Norbu N."/>
            <person name="Norbu C."/>
            <person name="Novod N."/>
            <person name="Nyima T."/>
            <person name="Olandt P."/>
            <person name="O'Neill B."/>
            <person name="O'Neill K."/>
            <person name="Osman S."/>
            <person name="Oyono L."/>
            <person name="Patti C."/>
            <person name="Perrin D."/>
            <person name="Phunkhang P."/>
            <person name="Pierre F."/>
            <person name="Priest M."/>
            <person name="Rachupka A."/>
            <person name="Raghuraman S."/>
            <person name="Rameau R."/>
            <person name="Ray V."/>
            <person name="Raymond C."/>
            <person name="Rege F."/>
            <person name="Rise C."/>
            <person name="Rogers J."/>
            <person name="Rogov P."/>
            <person name="Sahalie J."/>
            <person name="Settipalli S."/>
            <person name="Sharpe T."/>
            <person name="Shea T."/>
            <person name="Sheehan M."/>
            <person name="Sherpa N."/>
            <person name="Shi J."/>
            <person name="Shih D."/>
            <person name="Sloan J."/>
            <person name="Smith C."/>
            <person name="Sparrow T."/>
            <person name="Stalker J."/>
            <person name="Stange-Thomann N."/>
            <person name="Stavropoulos S."/>
            <person name="Stone C."/>
            <person name="Stone S."/>
            <person name="Sykes S."/>
            <person name="Tchuinga P."/>
            <person name="Tenzing P."/>
            <person name="Tesfaye S."/>
            <person name="Thoulutsang D."/>
            <person name="Thoulutsang Y."/>
            <person name="Topham K."/>
            <person name="Topping I."/>
            <person name="Tsamla T."/>
            <person name="Vassiliev H."/>
            <person name="Venkataraman V."/>
            <person name="Vo A."/>
            <person name="Wangchuk T."/>
            <person name="Wangdi T."/>
            <person name="Weiand M."/>
            <person name="Wilkinson J."/>
            <person name="Wilson A."/>
            <person name="Yadav S."/>
            <person name="Yang S."/>
            <person name="Yang X."/>
            <person name="Young G."/>
            <person name="Yu Q."/>
            <person name="Zainoun J."/>
            <person name="Zembek L."/>
            <person name="Zimmer A."/>
            <person name="Lander E.S."/>
        </authorList>
    </citation>
    <scope>NUCLEOTIDE SEQUENCE [LARGE SCALE GENOMIC DNA]</scope>
    <source>
        <strain evidence="2">Boxer</strain>
    </source>
</reference>
<feature type="region of interest" description="Disordered" evidence="1">
    <location>
        <begin position="380"/>
        <end position="399"/>
    </location>
</feature>
<evidence type="ECO:0000313" key="2">
    <source>
        <dbReference type="Ensembl" id="ENSCAFP00000036203.2"/>
    </source>
</evidence>
<dbReference type="Ensembl" id="ENSCAFT00030018752.1">
    <property type="protein sequence ID" value="ENSCAFP00030016365.1"/>
    <property type="gene ID" value="ENSCAFG00030010145.1"/>
</dbReference>
<dbReference type="Proteomes" id="UP000002254">
    <property type="component" value="Chromosome 15"/>
</dbReference>
<reference evidence="3" key="2">
    <citation type="submission" date="2019-03" db="EMBL/GenBank/DDBJ databases">
        <authorList>
            <person name="Warren W.C."/>
            <person name="Johnson G.S."/>
        </authorList>
    </citation>
    <scope>NUCLEOTIDE SEQUENCE [LARGE SCALE GENOMIC DNA]</scope>
    <source>
        <strain evidence="3">Basenji</strain>
    </source>
</reference>
<organism evidence="3 5">
    <name type="scientific">Canis lupus familiaris</name>
    <name type="common">Dog</name>
    <name type="synonym">Canis familiaris</name>
    <dbReference type="NCBI Taxonomy" id="9615"/>
    <lineage>
        <taxon>Eukaryota</taxon>
        <taxon>Metazoa</taxon>
        <taxon>Chordata</taxon>
        <taxon>Craniata</taxon>
        <taxon>Vertebrata</taxon>
        <taxon>Euteleostomi</taxon>
        <taxon>Mammalia</taxon>
        <taxon>Eutheria</taxon>
        <taxon>Laurasiatheria</taxon>
        <taxon>Carnivora</taxon>
        <taxon>Caniformia</taxon>
        <taxon>Canidae</taxon>
        <taxon>Canis</taxon>
    </lineage>
</organism>
<feature type="compositionally biased region" description="Basic and acidic residues" evidence="1">
    <location>
        <begin position="212"/>
        <end position="223"/>
    </location>
</feature>
<sequence>MCGDTWALRHRSCNPTGGGQSWGHVHVHAHSLHASRKRAPTPTHPVGAGQLVRRGSSPAPGQMRLAMLDVVSCRWPADSCPEMLRTLPSLRAEGAAAGSGGQWPLTPTWYSSRPSSKSEPEAARPMPTESMAASGRAGAGAAASPARVRPVTSTTRPLSSTTSASAPPPLRSRATCWGWRTQFMSCTAELISCLTRTSRASRQSTVPAARRHSPERLLVEDSRATPPAPQPATRSTATAKQSAERRGCWDHQSSTCSASMSGGSPRPGGAGASPSDMAGGRVQGAGQSQGARGAGHGLEPPPAARQPEAWGPGPLPAQGALSSTCRGITLLLPSPLNLGGLPGSLGDDPWESAPVFPPHSTPSLHPPHPLPSTATWECLSSDPRRVPPHDTSPTPPGEPLTSLVLSGACPIPAARRSWCHSG</sequence>
<name>A0A8C0RGU5_CANLF</name>
<dbReference type="AlphaFoldDB" id="A0A8C0RGU5"/>
<feature type="compositionally biased region" description="Polar residues" evidence="1">
    <location>
        <begin position="197"/>
        <end position="206"/>
    </location>
</feature>
<reference evidence="3" key="3">
    <citation type="submission" date="2025-05" db="UniProtKB">
        <authorList>
            <consortium name="Ensembl"/>
        </authorList>
    </citation>
    <scope>IDENTIFICATION</scope>
</reference>
<proteinExistence type="predicted"/>
<protein>
    <submittedName>
        <fullName evidence="3">Uncharacterized protein</fullName>
    </submittedName>
</protein>
<feature type="region of interest" description="Disordered" evidence="1">
    <location>
        <begin position="197"/>
        <end position="318"/>
    </location>
</feature>